<dbReference type="InterPro" id="IPR015421">
    <property type="entry name" value="PyrdxlP-dep_Trfase_major"/>
</dbReference>
<evidence type="ECO:0000313" key="10">
    <source>
        <dbReference type="EMBL" id="SCC21930.1"/>
    </source>
</evidence>
<dbReference type="InterPro" id="IPR000192">
    <property type="entry name" value="Aminotrans_V_dom"/>
</dbReference>
<evidence type="ECO:0000256" key="5">
    <source>
        <dbReference type="ARBA" id="ARBA00022898"/>
    </source>
</evidence>
<dbReference type="OrthoDB" id="9804366at2"/>
<dbReference type="RefSeq" id="WP_089710994.1">
    <property type="nucleotide sequence ID" value="NZ_FMAR01000004.1"/>
</dbReference>
<comment type="similarity">
    <text evidence="3 8">Belongs to the class-V pyridoxal-phosphate-dependent aminotransferase family. Csd subfamily.</text>
</comment>
<dbReference type="InterPro" id="IPR010970">
    <property type="entry name" value="Cys_dSase_SufS"/>
</dbReference>
<keyword evidence="4 8" id="KW-0808">Transferase</keyword>
<dbReference type="Proteomes" id="UP000242818">
    <property type="component" value="Unassembled WGS sequence"/>
</dbReference>
<dbReference type="PROSITE" id="PS00595">
    <property type="entry name" value="AA_TRANSFER_CLASS_5"/>
    <property type="match status" value="1"/>
</dbReference>
<dbReference type="Gene3D" id="3.40.640.10">
    <property type="entry name" value="Type I PLP-dependent aspartate aminotransferase-like (Major domain)"/>
    <property type="match status" value="1"/>
</dbReference>
<dbReference type="PIRSF" id="PIRSF005572">
    <property type="entry name" value="NifS"/>
    <property type="match status" value="1"/>
</dbReference>
<dbReference type="AlphaFoldDB" id="A0A1C4CS79"/>
<dbReference type="GO" id="GO:0031071">
    <property type="term" value="F:cysteine desulfurase activity"/>
    <property type="evidence" value="ECO:0007669"/>
    <property type="project" value="UniProtKB-UniRule"/>
</dbReference>
<dbReference type="Pfam" id="PF00266">
    <property type="entry name" value="Aminotran_5"/>
    <property type="match status" value="1"/>
</dbReference>
<evidence type="ECO:0000256" key="3">
    <source>
        <dbReference type="ARBA" id="ARBA00010447"/>
    </source>
</evidence>
<evidence type="ECO:0000256" key="8">
    <source>
        <dbReference type="RuleBase" id="RU004506"/>
    </source>
</evidence>
<dbReference type="SUPFAM" id="SSF53383">
    <property type="entry name" value="PLP-dependent transferases"/>
    <property type="match status" value="1"/>
</dbReference>
<dbReference type="InterPro" id="IPR020578">
    <property type="entry name" value="Aminotrans_V_PyrdxlP_BS"/>
</dbReference>
<dbReference type="InterPro" id="IPR015424">
    <property type="entry name" value="PyrdxlP-dep_Trfase"/>
</dbReference>
<dbReference type="PANTHER" id="PTHR43586:SF8">
    <property type="entry name" value="CYSTEINE DESULFURASE 1, CHLOROPLASTIC"/>
    <property type="match status" value="1"/>
</dbReference>
<evidence type="ECO:0000256" key="6">
    <source>
        <dbReference type="ARBA" id="ARBA00050776"/>
    </source>
</evidence>
<comment type="function">
    <text evidence="2 8">Catalyzes the removal of elemental sulfur and selenium atoms from L-cysteine, L-cystine, L-selenocysteine, and L-selenocystine to produce L-alanine.</text>
</comment>
<protein>
    <recommendedName>
        <fullName evidence="8">Cysteine desulfurase</fullName>
        <ecNumber evidence="8">2.8.1.7</ecNumber>
    </recommendedName>
</protein>
<evidence type="ECO:0000256" key="7">
    <source>
        <dbReference type="RuleBase" id="RU004504"/>
    </source>
</evidence>
<dbReference type="GO" id="GO:0016829">
    <property type="term" value="F:lyase activity"/>
    <property type="evidence" value="ECO:0007669"/>
    <property type="project" value="UniProtKB-KW"/>
</dbReference>
<sequence>MISSATDTAPLAYDVARLRQDFPILRQQVYGKPLIYLDSAATTQKPNIVLQTLQDYYTGYNSNVHRGVHHLSQIATEAYEESRRIIARYINAAHNHEVIFTKGTTDSINLVANVFGRKIIRKGDTVIISAIEHHSNIVPWQIVCEEREATLRIIPVNERGELEMEAYEAMLDDTVKIVACTYVSNTLGTVNPVQDIIRLAHAKGIPVLLDGAQAIQHRQVDVQALDVDFLAFSGHKLYGPTGIGVLYGKSEWLNKLPPYQGGGDMIKTVTFAKTIYNELPYKFEAGTPDISGAIGLGAAVKYVQGIGVANIGAWETHLLQYALEALSSIDGIRFIGQASHRAGAISFLVKDIHPYDLGELLDKQGIAVRTGHHCTEPIMDFFKIPGTVRASFGLYNTTEEIDHLVTAVKKAATMLG</sequence>
<organism evidence="10 11">
    <name type="scientific">Chitinophaga costaii</name>
    <dbReference type="NCBI Taxonomy" id="1335309"/>
    <lineage>
        <taxon>Bacteria</taxon>
        <taxon>Pseudomonadati</taxon>
        <taxon>Bacteroidota</taxon>
        <taxon>Chitinophagia</taxon>
        <taxon>Chitinophagales</taxon>
        <taxon>Chitinophagaceae</taxon>
        <taxon>Chitinophaga</taxon>
    </lineage>
</organism>
<dbReference type="InterPro" id="IPR016454">
    <property type="entry name" value="Cysteine_dSase"/>
</dbReference>
<dbReference type="EC" id="2.8.1.7" evidence="8"/>
<comment type="cofactor">
    <cofactor evidence="1 7">
        <name>pyridoxal 5'-phosphate</name>
        <dbReference type="ChEBI" id="CHEBI:597326"/>
    </cofactor>
</comment>
<dbReference type="CDD" id="cd06453">
    <property type="entry name" value="SufS_like"/>
    <property type="match status" value="1"/>
</dbReference>
<evidence type="ECO:0000256" key="4">
    <source>
        <dbReference type="ARBA" id="ARBA00022679"/>
    </source>
</evidence>
<dbReference type="GO" id="GO:0006534">
    <property type="term" value="P:cysteine metabolic process"/>
    <property type="evidence" value="ECO:0007669"/>
    <property type="project" value="UniProtKB-UniRule"/>
</dbReference>
<dbReference type="NCBIfam" id="TIGR01979">
    <property type="entry name" value="sufS"/>
    <property type="match status" value="1"/>
</dbReference>
<proteinExistence type="inferred from homology"/>
<feature type="domain" description="Aminotransferase class V" evidence="9">
    <location>
        <begin position="35"/>
        <end position="404"/>
    </location>
</feature>
<keyword evidence="11" id="KW-1185">Reference proteome</keyword>
<gene>
    <name evidence="10" type="ORF">GA0116948_104269</name>
</gene>
<dbReference type="PANTHER" id="PTHR43586">
    <property type="entry name" value="CYSTEINE DESULFURASE"/>
    <property type="match status" value="1"/>
</dbReference>
<comment type="catalytic activity">
    <reaction evidence="6 8">
        <text>(sulfur carrier)-H + L-cysteine = (sulfur carrier)-SH + L-alanine</text>
        <dbReference type="Rhea" id="RHEA:43892"/>
        <dbReference type="Rhea" id="RHEA-COMP:14737"/>
        <dbReference type="Rhea" id="RHEA-COMP:14739"/>
        <dbReference type="ChEBI" id="CHEBI:29917"/>
        <dbReference type="ChEBI" id="CHEBI:35235"/>
        <dbReference type="ChEBI" id="CHEBI:57972"/>
        <dbReference type="ChEBI" id="CHEBI:64428"/>
        <dbReference type="EC" id="2.8.1.7"/>
    </reaction>
</comment>
<name>A0A1C4CS79_9BACT</name>
<dbReference type="InterPro" id="IPR015422">
    <property type="entry name" value="PyrdxlP-dep_Trfase_small"/>
</dbReference>
<keyword evidence="10" id="KW-0456">Lyase</keyword>
<accession>A0A1C4CS79</accession>
<reference evidence="10 11" key="1">
    <citation type="submission" date="2016-08" db="EMBL/GenBank/DDBJ databases">
        <authorList>
            <person name="Seilhamer J.J."/>
        </authorList>
    </citation>
    <scope>NUCLEOTIDE SEQUENCE [LARGE SCALE GENOMIC DNA]</scope>
    <source>
        <strain evidence="10 11">A37T2</strain>
    </source>
</reference>
<dbReference type="Gene3D" id="3.90.1150.10">
    <property type="entry name" value="Aspartate Aminotransferase, domain 1"/>
    <property type="match status" value="1"/>
</dbReference>
<evidence type="ECO:0000259" key="9">
    <source>
        <dbReference type="Pfam" id="PF00266"/>
    </source>
</evidence>
<keyword evidence="5 8" id="KW-0663">Pyridoxal phosphate</keyword>
<evidence type="ECO:0000256" key="1">
    <source>
        <dbReference type="ARBA" id="ARBA00001933"/>
    </source>
</evidence>
<evidence type="ECO:0000256" key="2">
    <source>
        <dbReference type="ARBA" id="ARBA00002824"/>
    </source>
</evidence>
<dbReference type="STRING" id="1335309.GA0116948_104269"/>
<evidence type="ECO:0000313" key="11">
    <source>
        <dbReference type="Proteomes" id="UP000242818"/>
    </source>
</evidence>
<dbReference type="EMBL" id="FMAR01000004">
    <property type="protein sequence ID" value="SCC21930.1"/>
    <property type="molecule type" value="Genomic_DNA"/>
</dbReference>
<dbReference type="GO" id="GO:0030170">
    <property type="term" value="F:pyridoxal phosphate binding"/>
    <property type="evidence" value="ECO:0007669"/>
    <property type="project" value="UniProtKB-UniRule"/>
</dbReference>